<feature type="compositionally biased region" description="Basic residues" evidence="6">
    <location>
        <begin position="126"/>
        <end position="135"/>
    </location>
</feature>
<organism evidence="8 9">
    <name type="scientific">Tropilaelaps mercedesae</name>
    <dbReference type="NCBI Taxonomy" id="418985"/>
    <lineage>
        <taxon>Eukaryota</taxon>
        <taxon>Metazoa</taxon>
        <taxon>Ecdysozoa</taxon>
        <taxon>Arthropoda</taxon>
        <taxon>Chelicerata</taxon>
        <taxon>Arachnida</taxon>
        <taxon>Acari</taxon>
        <taxon>Parasitiformes</taxon>
        <taxon>Mesostigmata</taxon>
        <taxon>Gamasina</taxon>
        <taxon>Dermanyssoidea</taxon>
        <taxon>Laelapidae</taxon>
        <taxon>Tropilaelaps</taxon>
    </lineage>
</organism>
<dbReference type="OrthoDB" id="10634749at2759"/>
<protein>
    <recommendedName>
        <fullName evidence="7">THAP-type domain-containing protein</fullName>
    </recommendedName>
</protein>
<accession>A0A1V9XLW8</accession>
<evidence type="ECO:0000256" key="1">
    <source>
        <dbReference type="ARBA" id="ARBA00022723"/>
    </source>
</evidence>
<sequence length="323" mass="35354">MRRSQISLLSRGAAGHCAACGRREGTNALSEVKLFQFPAADERRRQLWLHRCGLRAEMLASRAKICNIHFVSGEPTDSEQDIDYAPSRHLVGLPTDGLAARAKRELRSTELAPLSLRDPSMPSNRRASKRRTHKKAIGDRSPKTKGKVPSGPGGTSGKATTVGATDASADAATPQVSTCSDDWDDSDEAEDESLLFDEECPRMQCQRQARQFVELLARVGTLERTIGDLRLDLRDKLLLDYCLPILVDTCKRGRRFSDIQRHYPTAGPLAVTRLPPHSGGTLPETLLPEKLSEKMNHCISKPKSAAVGNSGAEAPVFLSRFCG</sequence>
<reference evidence="8 9" key="1">
    <citation type="journal article" date="2017" name="Gigascience">
        <title>Draft genome of the honey bee ectoparasitic mite, Tropilaelaps mercedesae, is shaped by the parasitic life history.</title>
        <authorList>
            <person name="Dong X."/>
            <person name="Armstrong S.D."/>
            <person name="Xia D."/>
            <person name="Makepeace B.L."/>
            <person name="Darby A.C."/>
            <person name="Kadowaki T."/>
        </authorList>
    </citation>
    <scope>NUCLEOTIDE SEQUENCE [LARGE SCALE GENOMIC DNA]</scope>
    <source>
        <strain evidence="8">Wuxi-XJTLU</strain>
    </source>
</reference>
<name>A0A1V9XLW8_9ACAR</name>
<dbReference type="GO" id="GO:0003677">
    <property type="term" value="F:DNA binding"/>
    <property type="evidence" value="ECO:0007669"/>
    <property type="project" value="UniProtKB-UniRule"/>
</dbReference>
<dbReference type="AlphaFoldDB" id="A0A1V9XLW8"/>
<dbReference type="InParanoid" id="A0A1V9XLW8"/>
<evidence type="ECO:0000313" key="8">
    <source>
        <dbReference type="EMBL" id="OQR74487.1"/>
    </source>
</evidence>
<dbReference type="PROSITE" id="PS50950">
    <property type="entry name" value="ZF_THAP"/>
    <property type="match status" value="1"/>
</dbReference>
<proteinExistence type="predicted"/>
<gene>
    <name evidence="8" type="ORF">BIW11_09035</name>
</gene>
<evidence type="ECO:0000256" key="5">
    <source>
        <dbReference type="PROSITE-ProRule" id="PRU00309"/>
    </source>
</evidence>
<feature type="compositionally biased region" description="Acidic residues" evidence="6">
    <location>
        <begin position="181"/>
        <end position="192"/>
    </location>
</feature>
<dbReference type="Pfam" id="PF05485">
    <property type="entry name" value="THAP"/>
    <property type="match status" value="1"/>
</dbReference>
<evidence type="ECO:0000259" key="7">
    <source>
        <dbReference type="PROSITE" id="PS50950"/>
    </source>
</evidence>
<dbReference type="InterPro" id="IPR006612">
    <property type="entry name" value="THAP_Znf"/>
</dbReference>
<evidence type="ECO:0000256" key="2">
    <source>
        <dbReference type="ARBA" id="ARBA00022771"/>
    </source>
</evidence>
<keyword evidence="2 5" id="KW-0863">Zinc-finger</keyword>
<keyword evidence="9" id="KW-1185">Reference proteome</keyword>
<evidence type="ECO:0000256" key="3">
    <source>
        <dbReference type="ARBA" id="ARBA00022833"/>
    </source>
</evidence>
<comment type="caution">
    <text evidence="8">The sequence shown here is derived from an EMBL/GenBank/DDBJ whole genome shotgun (WGS) entry which is preliminary data.</text>
</comment>
<feature type="domain" description="THAP-type" evidence="7">
    <location>
        <begin position="13"/>
        <end position="89"/>
    </location>
</feature>
<dbReference type="InterPro" id="IPR038441">
    <property type="entry name" value="THAP_Znf_sf"/>
</dbReference>
<keyword evidence="1" id="KW-0479">Metal-binding</keyword>
<dbReference type="SUPFAM" id="SSF57716">
    <property type="entry name" value="Glucocorticoid receptor-like (DNA-binding domain)"/>
    <property type="match status" value="1"/>
</dbReference>
<evidence type="ECO:0000256" key="6">
    <source>
        <dbReference type="SAM" id="MobiDB-lite"/>
    </source>
</evidence>
<dbReference type="GO" id="GO:0008270">
    <property type="term" value="F:zinc ion binding"/>
    <property type="evidence" value="ECO:0007669"/>
    <property type="project" value="UniProtKB-KW"/>
</dbReference>
<evidence type="ECO:0000313" key="9">
    <source>
        <dbReference type="Proteomes" id="UP000192247"/>
    </source>
</evidence>
<keyword evidence="3" id="KW-0862">Zinc</keyword>
<evidence type="ECO:0000256" key="4">
    <source>
        <dbReference type="ARBA" id="ARBA00023125"/>
    </source>
</evidence>
<feature type="region of interest" description="Disordered" evidence="6">
    <location>
        <begin position="110"/>
        <end position="192"/>
    </location>
</feature>
<dbReference type="Proteomes" id="UP000192247">
    <property type="component" value="Unassembled WGS sequence"/>
</dbReference>
<dbReference type="EMBL" id="MNPL01007903">
    <property type="protein sequence ID" value="OQR74487.1"/>
    <property type="molecule type" value="Genomic_DNA"/>
</dbReference>
<dbReference type="Gene3D" id="6.20.210.20">
    <property type="entry name" value="THAP domain"/>
    <property type="match status" value="1"/>
</dbReference>
<keyword evidence="4 5" id="KW-0238">DNA-binding</keyword>